<dbReference type="RefSeq" id="WP_259055884.1">
    <property type="nucleotide sequence ID" value="NZ_JANUCT010000013.1"/>
</dbReference>
<dbReference type="PANTHER" id="PTHR38477:SF1">
    <property type="entry name" value="MUREIN L,D-TRANSPEPTIDASE CATALYTIC DOMAIN FAMILY PROTEIN"/>
    <property type="match status" value="1"/>
</dbReference>
<evidence type="ECO:0000313" key="2">
    <source>
        <dbReference type="Proteomes" id="UP001204445"/>
    </source>
</evidence>
<dbReference type="AlphaFoldDB" id="A0AAE3L1E7"/>
<name>A0AAE3L1E7_9GAMM</name>
<dbReference type="InterPro" id="IPR038063">
    <property type="entry name" value="Transpep_catalytic_dom"/>
</dbReference>
<dbReference type="Gene3D" id="2.40.440.10">
    <property type="entry name" value="L,D-transpeptidase catalytic domain-like"/>
    <property type="match status" value="1"/>
</dbReference>
<dbReference type="Pfam" id="PF13645">
    <property type="entry name" value="YkuD_2"/>
    <property type="match status" value="1"/>
</dbReference>
<protein>
    <recommendedName>
        <fullName evidence="3">Murein L,D-transpeptidase catalytic domain family protein</fullName>
    </recommendedName>
</protein>
<comment type="caution">
    <text evidence="1">The sequence shown here is derived from an EMBL/GenBank/DDBJ whole genome shotgun (WGS) entry which is preliminary data.</text>
</comment>
<gene>
    <name evidence="1" type="ORF">J2T55_001941</name>
</gene>
<dbReference type="InterPro" id="IPR032676">
    <property type="entry name" value="YkuD_2"/>
</dbReference>
<accession>A0AAE3L1E7</accession>
<dbReference type="EMBL" id="JANUCT010000013">
    <property type="protein sequence ID" value="MCS3903909.1"/>
    <property type="molecule type" value="Genomic_DNA"/>
</dbReference>
<dbReference type="PANTHER" id="PTHR38477">
    <property type="entry name" value="HYPOTHETICAL EXPORTED PROTEIN"/>
    <property type="match status" value="1"/>
</dbReference>
<sequence length="212" mass="24153">MAIRHFRIQAMCRYGKGFRPGLILLLLLLAGMRVGAALEPRPPAAELERLVERYEQMQERLDNRRYAALVNYRQPSWEPRFYLVDLQQQRVVESYHVAHGKGSDPEHDGFASAFSDRHGSHMSSVGFFLTGETYVSEQAGHGLSLRLKGLSPSNRNAFDRNIVIHANHYMENDFIDRFGKPGRSHGCFTLKSDDRDEVIARLRGGALIYAIH</sequence>
<proteinExistence type="predicted"/>
<evidence type="ECO:0000313" key="1">
    <source>
        <dbReference type="EMBL" id="MCS3903909.1"/>
    </source>
</evidence>
<keyword evidence="2" id="KW-1185">Reference proteome</keyword>
<organism evidence="1 2">
    <name type="scientific">Methylohalomonas lacus</name>
    <dbReference type="NCBI Taxonomy" id="398773"/>
    <lineage>
        <taxon>Bacteria</taxon>
        <taxon>Pseudomonadati</taxon>
        <taxon>Pseudomonadota</taxon>
        <taxon>Gammaproteobacteria</taxon>
        <taxon>Methylohalomonadales</taxon>
        <taxon>Methylohalomonadaceae</taxon>
        <taxon>Methylohalomonas</taxon>
    </lineage>
</organism>
<dbReference type="Proteomes" id="UP001204445">
    <property type="component" value="Unassembled WGS sequence"/>
</dbReference>
<evidence type="ECO:0008006" key="3">
    <source>
        <dbReference type="Google" id="ProtNLM"/>
    </source>
</evidence>
<reference evidence="1" key="1">
    <citation type="submission" date="2022-08" db="EMBL/GenBank/DDBJ databases">
        <title>Genomic Encyclopedia of Type Strains, Phase III (KMG-III): the genomes of soil and plant-associated and newly described type strains.</title>
        <authorList>
            <person name="Whitman W."/>
        </authorList>
    </citation>
    <scope>NUCLEOTIDE SEQUENCE</scope>
    <source>
        <strain evidence="1">HMT 1</strain>
    </source>
</reference>